<feature type="binding site" evidence="10">
    <location>
        <begin position="279"/>
        <end position="280"/>
    </location>
    <ligand>
        <name>succinyl-CoA</name>
        <dbReference type="ChEBI" id="CHEBI:57292"/>
    </ligand>
</feature>
<evidence type="ECO:0000256" key="8">
    <source>
        <dbReference type="ARBA" id="ARBA00023154"/>
    </source>
</evidence>
<comment type="similarity">
    <text evidence="10">Belongs to the type 2 tetrahydrodipicolinate N-succinyltransferase family.</text>
</comment>
<comment type="function">
    <text evidence="10">Catalyzes the conversion of the cyclic tetrahydrodipicolinate (THDP) into the acyclic N-succinyl-L-2-amino-6-oxopimelate using succinyl-CoA.</text>
</comment>
<keyword evidence="2 10" id="KW-0963">Cytoplasm</keyword>
<comment type="caution">
    <text evidence="10">Lacks conserved residue(s) required for the propagation of feature annotation.</text>
</comment>
<evidence type="ECO:0000256" key="10">
    <source>
        <dbReference type="HAMAP-Rule" id="MF_02122"/>
    </source>
</evidence>
<comment type="pathway">
    <text evidence="10">Amino-acid biosynthesis; L-lysine biosynthesis via DAP pathway; LL-2,6-diaminopimelate from (S)-tetrahydrodipicolinate (succinylase route): step 1/3.</text>
</comment>
<dbReference type="InterPro" id="IPR019876">
    <property type="entry name" value="DapD_gammaproteobac"/>
</dbReference>
<feature type="binding site" evidence="10">
    <location>
        <position position="238"/>
    </location>
    <ligand>
        <name>succinyl-CoA</name>
        <dbReference type="ChEBI" id="CHEBI:57292"/>
    </ligand>
</feature>
<dbReference type="InterPro" id="IPR001451">
    <property type="entry name" value="Hexapep"/>
</dbReference>
<dbReference type="FunFam" id="3.30.60.70:FF:000001">
    <property type="entry name" value="2,3,4,5-tetrahydropyridine-2,6-dicarboxylate N-succinyltransferase"/>
    <property type="match status" value="1"/>
</dbReference>
<dbReference type="Pfam" id="PF14602">
    <property type="entry name" value="Hexapep_2"/>
    <property type="match status" value="1"/>
</dbReference>
<dbReference type="GO" id="GO:0005737">
    <property type="term" value="C:cytoplasm"/>
    <property type="evidence" value="ECO:0007669"/>
    <property type="project" value="UniProtKB-SubCell"/>
</dbReference>
<dbReference type="FunFam" id="2.160.10.10:FF:000009">
    <property type="entry name" value="2,3,4,5-tetrahydropyridine-2,6-dicarboxylate N-succinyltransferase"/>
    <property type="match status" value="1"/>
</dbReference>
<dbReference type="EMBL" id="QJRX01000002">
    <property type="protein sequence ID" value="PYC28534.1"/>
    <property type="molecule type" value="Genomic_DNA"/>
</dbReference>
<keyword evidence="3 10" id="KW-0028">Amino-acid biosynthesis</keyword>
<comment type="subcellular location">
    <subcellularLocation>
        <location evidence="10">Cytoplasm</location>
    </subcellularLocation>
</comment>
<feature type="binding site" evidence="10">
    <location>
        <position position="264"/>
    </location>
    <ligand>
        <name>succinyl-CoA</name>
        <dbReference type="ChEBI" id="CHEBI:57292"/>
    </ligand>
</feature>
<evidence type="ECO:0000313" key="13">
    <source>
        <dbReference type="Proteomes" id="UP000248146"/>
    </source>
</evidence>
<dbReference type="AlphaFoldDB" id="A0A2V4LD26"/>
<dbReference type="CDD" id="cd04649">
    <property type="entry name" value="LbH_THP_succinylT_putative"/>
    <property type="match status" value="1"/>
</dbReference>
<dbReference type="Pfam" id="PF14789">
    <property type="entry name" value="THDPS_M"/>
    <property type="match status" value="1"/>
</dbReference>
<evidence type="ECO:0000259" key="11">
    <source>
        <dbReference type="Pfam" id="PF14789"/>
    </source>
</evidence>
<gene>
    <name evidence="10 12" type="primary">dapD</name>
    <name evidence="12" type="ORF">DMO17_04975</name>
</gene>
<organism evidence="12 13">
    <name type="scientific">Aquipseudomonas alcaligenes</name>
    <name type="common">Pseudomonas alcaligenes</name>
    <dbReference type="NCBI Taxonomy" id="43263"/>
    <lineage>
        <taxon>Bacteria</taxon>
        <taxon>Pseudomonadati</taxon>
        <taxon>Pseudomonadota</taxon>
        <taxon>Gammaproteobacteria</taxon>
        <taxon>Pseudomonadales</taxon>
        <taxon>Pseudomonadaceae</taxon>
        <taxon>Aquipseudomonas</taxon>
    </lineage>
</organism>
<dbReference type="InterPro" id="IPR038361">
    <property type="entry name" value="THDPS_M_sf"/>
</dbReference>
<evidence type="ECO:0000256" key="2">
    <source>
        <dbReference type="ARBA" id="ARBA00022490"/>
    </source>
</evidence>
<evidence type="ECO:0000256" key="1">
    <source>
        <dbReference type="ARBA" id="ARBA00011233"/>
    </source>
</evidence>
<dbReference type="EC" id="2.3.1.117" evidence="10"/>
<dbReference type="Gene3D" id="3.30.60.70">
    <property type="entry name" value="Trimeric LpxA-like enzymes"/>
    <property type="match status" value="1"/>
</dbReference>
<dbReference type="HAMAP" id="MF_02122">
    <property type="entry name" value="DapD_type2"/>
    <property type="match status" value="1"/>
</dbReference>
<keyword evidence="8 10" id="KW-0457">Lysine biosynthesis</keyword>
<feature type="domain" description="2,3,4,5-tetrahydropyridine-2,6-dicarboxylate N-succinyltransferase middle" evidence="11">
    <location>
        <begin position="132"/>
        <end position="172"/>
    </location>
</feature>
<feature type="binding site" evidence="10">
    <location>
        <position position="287"/>
    </location>
    <ligand>
        <name>succinyl-CoA</name>
        <dbReference type="ChEBI" id="CHEBI:57292"/>
    </ligand>
</feature>
<dbReference type="OrthoDB" id="9782799at2"/>
<feature type="binding site" evidence="10">
    <location>
        <position position="304"/>
    </location>
    <ligand>
        <name>succinyl-CoA</name>
        <dbReference type="ChEBI" id="CHEBI:57292"/>
    </ligand>
</feature>
<dbReference type="NCBIfam" id="TIGR03536">
    <property type="entry name" value="DapD_gpp"/>
    <property type="match status" value="1"/>
</dbReference>
<dbReference type="GO" id="GO:0008666">
    <property type="term" value="F:2,3,4,5-tetrahydropyridine-2,6-dicarboxylate N-succinyltransferase activity"/>
    <property type="evidence" value="ECO:0007669"/>
    <property type="project" value="UniProtKB-UniRule"/>
</dbReference>
<dbReference type="GO" id="GO:0000287">
    <property type="term" value="F:magnesium ion binding"/>
    <property type="evidence" value="ECO:0007669"/>
    <property type="project" value="UniProtKB-UniRule"/>
</dbReference>
<dbReference type="InterPro" id="IPR011004">
    <property type="entry name" value="Trimer_LpxA-like_sf"/>
</dbReference>
<dbReference type="GO" id="GO:0019877">
    <property type="term" value="P:diaminopimelate biosynthetic process"/>
    <property type="evidence" value="ECO:0007669"/>
    <property type="project" value="UniProtKB-UniRule"/>
</dbReference>
<sequence>MSSKLFSLAFGVGTQNRQGAWLEVFYAQPLLDPAAELVAAVAAKLGYSGGNQAIAISTNQAGELANAIKGIDATQAALLTRLAESHRPLVVTLLAEDAALTSTPEAYLKLHLLSHRLAKPHGLNLTGIFPLLPNVAWTSQGAVDLGELAERQLEARLKGELLEVFSVDKFPKMTDYVVPAGVRIADSARVRLGAYIGEGTTVMHEGFVNFNAGTAGPGMIEGRVSAGVFVGKGSDLGGGCSTMGTLSGGGNIVISVGEGCLIGANAGIGIPLGDRNTVESGLYVTAGTKVALLDEANNLVKVVKARELAGQPDLLFRRNSQTGAVECKTNKTAIELNEALHAHN</sequence>
<evidence type="ECO:0000256" key="6">
    <source>
        <dbReference type="ARBA" id="ARBA00022842"/>
    </source>
</evidence>
<proteinExistence type="inferred from homology"/>
<dbReference type="UniPathway" id="UPA00034">
    <property type="reaction ID" value="UER00019"/>
</dbReference>
<keyword evidence="5 10" id="KW-0479">Metal-binding</keyword>
<keyword evidence="7 10" id="KW-0220">Diaminopimelate biosynthesis</keyword>
<dbReference type="Pfam" id="PF14790">
    <property type="entry name" value="THDPS_N"/>
    <property type="match status" value="1"/>
</dbReference>
<dbReference type="Proteomes" id="UP000248146">
    <property type="component" value="Unassembled WGS sequence"/>
</dbReference>
<feature type="binding site" evidence="10">
    <location>
        <position position="241"/>
    </location>
    <ligand>
        <name>succinyl-CoA</name>
        <dbReference type="ChEBI" id="CHEBI:57292"/>
    </ligand>
</feature>
<dbReference type="SUPFAM" id="SSF51161">
    <property type="entry name" value="Trimeric LpxA-like enzymes"/>
    <property type="match status" value="1"/>
</dbReference>
<dbReference type="Gene3D" id="3.30.70.2010">
    <property type="match status" value="1"/>
</dbReference>
<evidence type="ECO:0000256" key="5">
    <source>
        <dbReference type="ARBA" id="ARBA00022723"/>
    </source>
</evidence>
<dbReference type="RefSeq" id="WP_110681261.1">
    <property type="nucleotide sequence ID" value="NZ_QJRX01000002.1"/>
</dbReference>
<feature type="binding site" evidence="10">
    <location>
        <position position="205"/>
    </location>
    <ligand>
        <name>Mg(2+)</name>
        <dbReference type="ChEBI" id="CHEBI:18420"/>
        <label>2</label>
        <note>ligand shared between trimeric partners</note>
    </ligand>
</feature>
<keyword evidence="6 10" id="KW-0460">Magnesium</keyword>
<reference evidence="12 13" key="1">
    <citation type="submission" date="2018-06" db="EMBL/GenBank/DDBJ databases">
        <title>Pseudomonas diversity within urban Lake Michigan freshwaters.</title>
        <authorList>
            <person name="Batrich M."/>
            <person name="Hatzopoulos T."/>
            <person name="Putonti C."/>
        </authorList>
    </citation>
    <scope>NUCLEOTIDE SEQUENCE [LARGE SCALE GENOMIC DNA]</scope>
    <source>
        <strain evidence="12 13">MB-090714</strain>
    </source>
</reference>
<feature type="binding site" evidence="10">
    <location>
        <begin position="317"/>
        <end position="320"/>
    </location>
    <ligand>
        <name>succinyl-CoA</name>
        <dbReference type="ChEBI" id="CHEBI:57292"/>
    </ligand>
</feature>
<keyword evidence="4 10" id="KW-0808">Transferase</keyword>
<evidence type="ECO:0000256" key="3">
    <source>
        <dbReference type="ARBA" id="ARBA00022605"/>
    </source>
</evidence>
<comment type="subunit">
    <text evidence="1 10">Homotrimer.</text>
</comment>
<feature type="active site" description="Acyl-anhydride intermediate" evidence="10">
    <location>
        <position position="221"/>
    </location>
</feature>
<comment type="caution">
    <text evidence="12">The sequence shown here is derived from an EMBL/GenBank/DDBJ whole genome shotgun (WGS) entry which is preliminary data.</text>
</comment>
<evidence type="ECO:0000256" key="4">
    <source>
        <dbReference type="ARBA" id="ARBA00022679"/>
    </source>
</evidence>
<evidence type="ECO:0000256" key="7">
    <source>
        <dbReference type="ARBA" id="ARBA00022915"/>
    </source>
</evidence>
<protein>
    <recommendedName>
        <fullName evidence="10">2,3,4,5-tetrahydropyridine-2,6-dicarboxylate N-succinyltransferase</fullName>
        <ecNumber evidence="10">2.3.1.117</ecNumber>
    </recommendedName>
    <alternativeName>
        <fullName evidence="10">Tetrahydrodipicolinate N-succinyltransferase</fullName>
        <shortName evidence="10">THDP succinyltransferase</shortName>
        <shortName evidence="10">THP succinyltransferase</shortName>
    </alternativeName>
    <alternativeName>
        <fullName evidence="10">Tetrahydropicolinate succinylase</fullName>
    </alternativeName>
</protein>
<dbReference type="GO" id="GO:0009089">
    <property type="term" value="P:lysine biosynthetic process via diaminopimelate"/>
    <property type="evidence" value="ECO:0007669"/>
    <property type="project" value="UniProtKB-UniRule"/>
</dbReference>
<keyword evidence="9 10" id="KW-0012">Acyltransferase</keyword>
<comment type="catalytic activity">
    <reaction evidence="10">
        <text>(S)-2,3,4,5-tetrahydrodipicolinate + succinyl-CoA + H2O = (S)-2-succinylamino-6-oxoheptanedioate + CoA</text>
        <dbReference type="Rhea" id="RHEA:17325"/>
        <dbReference type="ChEBI" id="CHEBI:15377"/>
        <dbReference type="ChEBI" id="CHEBI:15685"/>
        <dbReference type="ChEBI" id="CHEBI:16845"/>
        <dbReference type="ChEBI" id="CHEBI:57287"/>
        <dbReference type="ChEBI" id="CHEBI:57292"/>
        <dbReference type="EC" id="2.3.1.117"/>
    </reaction>
</comment>
<dbReference type="InterPro" id="IPR032784">
    <property type="entry name" value="THDPS_M"/>
</dbReference>
<feature type="binding site" evidence="10">
    <location>
        <position position="223"/>
    </location>
    <ligand>
        <name>succinyl-CoA</name>
        <dbReference type="ChEBI" id="CHEBI:57292"/>
    </ligand>
</feature>
<accession>A0A2V4LD26</accession>
<evidence type="ECO:0000313" key="12">
    <source>
        <dbReference type="EMBL" id="PYC28534.1"/>
    </source>
</evidence>
<dbReference type="Gene3D" id="2.160.10.10">
    <property type="entry name" value="Hexapeptide repeat proteins"/>
    <property type="match status" value="1"/>
</dbReference>
<evidence type="ECO:0000256" key="9">
    <source>
        <dbReference type="ARBA" id="ARBA00023315"/>
    </source>
</evidence>
<dbReference type="InterPro" id="IPR026586">
    <property type="entry name" value="Type2_DapD"/>
</dbReference>
<name>A0A2V4LD26_AQUAC</name>